<name>A0A2S3INT4_9POAL</name>
<dbReference type="Proteomes" id="UP000243499">
    <property type="component" value="Chromosome 9"/>
</dbReference>
<dbReference type="AlphaFoldDB" id="A0A2S3INT4"/>
<feature type="compositionally biased region" description="Low complexity" evidence="1">
    <location>
        <begin position="44"/>
        <end position="55"/>
    </location>
</feature>
<dbReference type="GO" id="GO:0046621">
    <property type="term" value="P:negative regulation of organ growth"/>
    <property type="evidence" value="ECO:0007669"/>
    <property type="project" value="InterPro"/>
</dbReference>
<evidence type="ECO:0000313" key="2">
    <source>
        <dbReference type="EMBL" id="PAN48251.1"/>
    </source>
</evidence>
<feature type="compositionally biased region" description="Low complexity" evidence="1">
    <location>
        <begin position="73"/>
        <end position="87"/>
    </location>
</feature>
<dbReference type="PANTHER" id="PTHR37387">
    <property type="entry name" value="PROTEIN SAMBA"/>
    <property type="match status" value="1"/>
</dbReference>
<dbReference type="InterPro" id="IPR037547">
    <property type="entry name" value="SAMBA"/>
</dbReference>
<dbReference type="GO" id="GO:0010997">
    <property type="term" value="F:anaphase-promoting complex binding"/>
    <property type="evidence" value="ECO:0007669"/>
    <property type="project" value="InterPro"/>
</dbReference>
<proteinExistence type="predicted"/>
<reference evidence="2" key="1">
    <citation type="submission" date="2018-04" db="EMBL/GenBank/DDBJ databases">
        <title>WGS assembly of Panicum hallii.</title>
        <authorList>
            <person name="Lovell J."/>
            <person name="Jenkins J."/>
            <person name="Lowry D."/>
            <person name="Mamidi S."/>
            <person name="Sreedasyam A."/>
            <person name="Weng X."/>
            <person name="Barry K."/>
            <person name="Bonette J."/>
            <person name="Campitelli B."/>
            <person name="Daum C."/>
            <person name="Gordon S."/>
            <person name="Gould B."/>
            <person name="Lipzen A."/>
            <person name="Macqueen A."/>
            <person name="Palacio-Mejia J."/>
            <person name="Plott C."/>
            <person name="Shakirov E."/>
            <person name="Shu S."/>
            <person name="Yoshinaga Y."/>
            <person name="Zane M."/>
            <person name="Rokhsar D."/>
            <person name="Grimwood J."/>
            <person name="Schmutz J."/>
            <person name="Juenger T."/>
        </authorList>
    </citation>
    <scope>NUCLEOTIDE SEQUENCE [LARGE SCALE GENOMIC DNA]</scope>
    <source>
        <strain evidence="2">FIL2</strain>
    </source>
</reference>
<dbReference type="PANTHER" id="PTHR37387:SF1">
    <property type="entry name" value="PROTEIN SAMBA"/>
    <property type="match status" value="1"/>
</dbReference>
<sequence length="167" mass="18176">MPLQLALFRSNCSPPLVRNRPKRPPPTRRPRQRRSDAFPPNPSAPRGAAGLRGAPLVPPSRSWRKRASMSSPARSTVSAASGGAVSAAEDVADSIDALYRKDEAVAELKSEAMEALQSEVRSLDDDSWMFAAPRSRINLVSRTGAYLPKQQGKLPELGQASKKTRNF</sequence>
<feature type="compositionally biased region" description="Basic residues" evidence="1">
    <location>
        <begin position="19"/>
        <end position="32"/>
    </location>
</feature>
<evidence type="ECO:0000256" key="1">
    <source>
        <dbReference type="SAM" id="MobiDB-lite"/>
    </source>
</evidence>
<gene>
    <name evidence="2" type="ORF">PAHAL_9G371300</name>
</gene>
<dbReference type="EMBL" id="CM008054">
    <property type="protein sequence ID" value="PAN48251.1"/>
    <property type="molecule type" value="Genomic_DNA"/>
</dbReference>
<feature type="region of interest" description="Disordered" evidence="1">
    <location>
        <begin position="1"/>
        <end position="87"/>
    </location>
</feature>
<accession>A0A2S3INT4</accession>
<protein>
    <submittedName>
        <fullName evidence="2">Uncharacterized protein</fullName>
    </submittedName>
</protein>
<dbReference type="Gramene" id="PAN48251">
    <property type="protein sequence ID" value="PAN48251"/>
    <property type="gene ID" value="PAHAL_9G371300"/>
</dbReference>
<organism evidence="2">
    <name type="scientific">Panicum hallii</name>
    <dbReference type="NCBI Taxonomy" id="206008"/>
    <lineage>
        <taxon>Eukaryota</taxon>
        <taxon>Viridiplantae</taxon>
        <taxon>Streptophyta</taxon>
        <taxon>Embryophyta</taxon>
        <taxon>Tracheophyta</taxon>
        <taxon>Spermatophyta</taxon>
        <taxon>Magnoliopsida</taxon>
        <taxon>Liliopsida</taxon>
        <taxon>Poales</taxon>
        <taxon>Poaceae</taxon>
        <taxon>PACMAD clade</taxon>
        <taxon>Panicoideae</taxon>
        <taxon>Panicodae</taxon>
        <taxon>Paniceae</taxon>
        <taxon>Panicinae</taxon>
        <taxon>Panicum</taxon>
        <taxon>Panicum sect. Panicum</taxon>
    </lineage>
</organism>